<keyword evidence="5" id="KW-1185">Reference proteome</keyword>
<dbReference type="Gene3D" id="4.10.60.10">
    <property type="entry name" value="Zinc finger, CCHC-type"/>
    <property type="match status" value="1"/>
</dbReference>
<organism evidence="4 5">
    <name type="scientific">Buddleja alternifolia</name>
    <dbReference type="NCBI Taxonomy" id="168488"/>
    <lineage>
        <taxon>Eukaryota</taxon>
        <taxon>Viridiplantae</taxon>
        <taxon>Streptophyta</taxon>
        <taxon>Embryophyta</taxon>
        <taxon>Tracheophyta</taxon>
        <taxon>Spermatophyta</taxon>
        <taxon>Magnoliopsida</taxon>
        <taxon>eudicotyledons</taxon>
        <taxon>Gunneridae</taxon>
        <taxon>Pentapetalae</taxon>
        <taxon>asterids</taxon>
        <taxon>lamiids</taxon>
        <taxon>Lamiales</taxon>
        <taxon>Scrophulariaceae</taxon>
        <taxon>Buddlejeae</taxon>
        <taxon>Buddleja</taxon>
    </lineage>
</organism>
<proteinExistence type="predicted"/>
<dbReference type="GO" id="GO:0005759">
    <property type="term" value="C:mitochondrial matrix"/>
    <property type="evidence" value="ECO:0007669"/>
    <property type="project" value="InterPro"/>
</dbReference>
<feature type="compositionally biased region" description="Basic residues" evidence="2">
    <location>
        <begin position="57"/>
        <end position="66"/>
    </location>
</feature>
<accession>A0AAV6X535</accession>
<dbReference type="InterPro" id="IPR025724">
    <property type="entry name" value="GAG-pre-integrase_dom"/>
</dbReference>
<evidence type="ECO:0000256" key="1">
    <source>
        <dbReference type="PROSITE-ProRule" id="PRU00047"/>
    </source>
</evidence>
<dbReference type="SUPFAM" id="SSF57756">
    <property type="entry name" value="Retrovirus zinc finger-like domains"/>
    <property type="match status" value="1"/>
</dbReference>
<dbReference type="InterPro" id="IPR036561">
    <property type="entry name" value="MAM33_sf"/>
</dbReference>
<dbReference type="Proteomes" id="UP000826271">
    <property type="component" value="Unassembled WGS sequence"/>
</dbReference>
<feature type="region of interest" description="Disordered" evidence="2">
    <location>
        <begin position="313"/>
        <end position="348"/>
    </location>
</feature>
<keyword evidence="1" id="KW-0863">Zinc-finger</keyword>
<name>A0AAV6X535_9LAMI</name>
<dbReference type="SMART" id="SM00343">
    <property type="entry name" value="ZnF_C2HC"/>
    <property type="match status" value="1"/>
</dbReference>
<dbReference type="SUPFAM" id="SSF54529">
    <property type="entry name" value="Mitochondrial glycoprotein MAM33-like"/>
    <property type="match status" value="1"/>
</dbReference>
<dbReference type="PANTHER" id="PTHR47592">
    <property type="entry name" value="PBF68 PROTEIN"/>
    <property type="match status" value="1"/>
</dbReference>
<feature type="domain" description="CCHC-type" evidence="3">
    <location>
        <begin position="71"/>
        <end position="86"/>
    </location>
</feature>
<feature type="region of interest" description="Disordered" evidence="2">
    <location>
        <begin position="28"/>
        <end position="67"/>
    </location>
</feature>
<dbReference type="InterPro" id="IPR054722">
    <property type="entry name" value="PolX-like_BBD"/>
</dbReference>
<dbReference type="AlphaFoldDB" id="A0AAV6X535"/>
<dbReference type="Pfam" id="PF02330">
    <property type="entry name" value="MAM33"/>
    <property type="match status" value="1"/>
</dbReference>
<dbReference type="GO" id="GO:0008270">
    <property type="term" value="F:zinc ion binding"/>
    <property type="evidence" value="ECO:0007669"/>
    <property type="project" value="UniProtKB-KW"/>
</dbReference>
<feature type="compositionally biased region" description="Basic and acidic residues" evidence="2">
    <location>
        <begin position="28"/>
        <end position="38"/>
    </location>
</feature>
<dbReference type="GO" id="GO:0003676">
    <property type="term" value="F:nucleic acid binding"/>
    <property type="evidence" value="ECO:0007669"/>
    <property type="project" value="InterPro"/>
</dbReference>
<protein>
    <recommendedName>
        <fullName evidence="3">CCHC-type domain-containing protein</fullName>
    </recommendedName>
</protein>
<dbReference type="Pfam" id="PF22936">
    <property type="entry name" value="Pol_BBD"/>
    <property type="match status" value="1"/>
</dbReference>
<sequence>MNFKETLLYGRETLSLDEVQAALNSRELNQRNEEKGQSHAEGLNVRGITDKRDQKKKDKRSRSKSKNKIECYHCHKEGHIKRLCPERQKRNLEKQKEQADIAVISDGYESADVLMVSSINSEREWILDSGNNKSCRVQGIGSIRIRLHNGEEKILNEVKFVPELKRNLISLGMLDESGYTIKVESGILKILKGSMVLMKGERKNGIYSLLGSTVIGSVSAVSEKSVDKGMIWHKRLGHVSERGLIELSKQGLLAGDIINNIEFCETCIYGKACKMPPATPPADFPFKIEDEADFITLTRELPEEKIKVRLESEYNHVSNDDESDSDNDNNSSTYDENNGDNDEEEKYNANPSLVRVPLQVKIFKKDGTLMDIQLLGCADDIIVVSINIHESCDADGYHYAKLSELGRDVRYSLKEFIKVRGINKTNVEFWLTYVLWKYEVKIRFLETFKEFVNGRASSS</sequence>
<dbReference type="EMBL" id="WHWC01000011">
    <property type="protein sequence ID" value="KAG8374265.1"/>
    <property type="molecule type" value="Genomic_DNA"/>
</dbReference>
<reference evidence="4" key="1">
    <citation type="submission" date="2019-10" db="EMBL/GenBank/DDBJ databases">
        <authorList>
            <person name="Zhang R."/>
            <person name="Pan Y."/>
            <person name="Wang J."/>
            <person name="Ma R."/>
            <person name="Yu S."/>
        </authorList>
    </citation>
    <scope>NUCLEOTIDE SEQUENCE</scope>
    <source>
        <strain evidence="4">LA-IB0</strain>
        <tissue evidence="4">Leaf</tissue>
    </source>
</reference>
<keyword evidence="1" id="KW-0479">Metal-binding</keyword>
<evidence type="ECO:0000256" key="2">
    <source>
        <dbReference type="SAM" id="MobiDB-lite"/>
    </source>
</evidence>
<comment type="caution">
    <text evidence="4">The sequence shown here is derived from an EMBL/GenBank/DDBJ whole genome shotgun (WGS) entry which is preliminary data.</text>
</comment>
<evidence type="ECO:0000313" key="5">
    <source>
        <dbReference type="Proteomes" id="UP000826271"/>
    </source>
</evidence>
<keyword evidence="1" id="KW-0862">Zinc</keyword>
<dbReference type="Gene3D" id="3.10.280.10">
    <property type="entry name" value="Mitochondrial glycoprotein"/>
    <property type="match status" value="1"/>
</dbReference>
<evidence type="ECO:0000313" key="4">
    <source>
        <dbReference type="EMBL" id="KAG8374265.1"/>
    </source>
</evidence>
<dbReference type="InterPro" id="IPR036875">
    <property type="entry name" value="Znf_CCHC_sf"/>
</dbReference>
<gene>
    <name evidence="4" type="ORF">BUALT_Bualt11G0113600</name>
</gene>
<dbReference type="PROSITE" id="PS50158">
    <property type="entry name" value="ZF_CCHC"/>
    <property type="match status" value="1"/>
</dbReference>
<dbReference type="PANTHER" id="PTHR47592:SF27">
    <property type="entry name" value="OS08G0421700 PROTEIN"/>
    <property type="match status" value="1"/>
</dbReference>
<evidence type="ECO:0000259" key="3">
    <source>
        <dbReference type="PROSITE" id="PS50158"/>
    </source>
</evidence>
<dbReference type="Pfam" id="PF13976">
    <property type="entry name" value="gag_pre-integrs"/>
    <property type="match status" value="1"/>
</dbReference>
<dbReference type="InterPro" id="IPR003428">
    <property type="entry name" value="MAM33"/>
</dbReference>
<dbReference type="InterPro" id="IPR001878">
    <property type="entry name" value="Znf_CCHC"/>
</dbReference>